<feature type="non-terminal residue" evidence="8">
    <location>
        <position position="1"/>
    </location>
</feature>
<dbReference type="InterPro" id="IPR028923">
    <property type="entry name" value="SAICAR_synt/ADE2_N"/>
</dbReference>
<organism evidence="8">
    <name type="scientific">marine metagenome</name>
    <dbReference type="NCBI Taxonomy" id="408172"/>
    <lineage>
        <taxon>unclassified sequences</taxon>
        <taxon>metagenomes</taxon>
        <taxon>ecological metagenomes</taxon>
    </lineage>
</organism>
<evidence type="ECO:0000259" key="7">
    <source>
        <dbReference type="Pfam" id="PF01259"/>
    </source>
</evidence>
<feature type="non-terminal residue" evidence="8">
    <location>
        <position position="57"/>
    </location>
</feature>
<evidence type="ECO:0000256" key="6">
    <source>
        <dbReference type="ARBA" id="ARBA00022840"/>
    </source>
</evidence>
<dbReference type="PANTHER" id="PTHR43700:SF1">
    <property type="entry name" value="PHOSPHORIBOSYLAMINOIMIDAZOLE-SUCCINOCARBOXAMIDE SYNTHASE"/>
    <property type="match status" value="1"/>
</dbReference>
<dbReference type="EMBL" id="UINC01006494">
    <property type="protein sequence ID" value="SVA27852.1"/>
    <property type="molecule type" value="Genomic_DNA"/>
</dbReference>
<dbReference type="Gene3D" id="3.30.470.20">
    <property type="entry name" value="ATP-grasp fold, B domain"/>
    <property type="match status" value="1"/>
</dbReference>
<sequence>VFPIEFVVRGYITGSTSTSLWTVYNNGDREYCGNALQEGLVKNQKLDTNMLTPTTKE</sequence>
<dbReference type="PROSITE" id="PS01057">
    <property type="entry name" value="SAICAR_SYNTHETASE_1"/>
    <property type="match status" value="1"/>
</dbReference>
<evidence type="ECO:0000313" key="8">
    <source>
        <dbReference type="EMBL" id="SVA27852.1"/>
    </source>
</evidence>
<accession>A0A381UI34</accession>
<evidence type="ECO:0000256" key="3">
    <source>
        <dbReference type="ARBA" id="ARBA00022598"/>
    </source>
</evidence>
<dbReference type="PANTHER" id="PTHR43700">
    <property type="entry name" value="PHOSPHORIBOSYLAMINOIMIDAZOLE-SUCCINOCARBOXAMIDE SYNTHASE"/>
    <property type="match status" value="1"/>
</dbReference>
<dbReference type="InterPro" id="IPR018236">
    <property type="entry name" value="SAICAR_synthetase_CS"/>
</dbReference>
<comment type="pathway">
    <text evidence="1">Purine metabolism; IMP biosynthesis via de novo pathway; 5-amino-1-(5-phospho-D-ribosyl)imidazole-4-carboxamide from 5-amino-1-(5-phospho-D-ribosyl)imidazole-4-carboxylate: step 1/2.</text>
</comment>
<gene>
    <name evidence="8" type="ORF">METZ01_LOCUS80706</name>
</gene>
<protein>
    <recommendedName>
        <fullName evidence="2">phosphoribosylaminoimidazolesuccinocarboxamide synthase</fullName>
        <ecNumber evidence="2">6.3.2.6</ecNumber>
    </recommendedName>
</protein>
<dbReference type="GO" id="GO:0005524">
    <property type="term" value="F:ATP binding"/>
    <property type="evidence" value="ECO:0007669"/>
    <property type="project" value="UniProtKB-KW"/>
</dbReference>
<keyword evidence="4" id="KW-0547">Nucleotide-binding</keyword>
<feature type="domain" description="SAICAR synthetase/ADE2 N-terminal" evidence="7">
    <location>
        <begin position="1"/>
        <end position="57"/>
    </location>
</feature>
<evidence type="ECO:0000256" key="5">
    <source>
        <dbReference type="ARBA" id="ARBA00022755"/>
    </source>
</evidence>
<dbReference type="UniPathway" id="UPA00074">
    <property type="reaction ID" value="UER00131"/>
</dbReference>
<dbReference type="AlphaFoldDB" id="A0A381UI34"/>
<dbReference type="GO" id="GO:0006189">
    <property type="term" value="P:'de novo' IMP biosynthetic process"/>
    <property type="evidence" value="ECO:0007669"/>
    <property type="project" value="UniProtKB-UniPathway"/>
</dbReference>
<dbReference type="SUPFAM" id="SSF56104">
    <property type="entry name" value="SAICAR synthase-like"/>
    <property type="match status" value="1"/>
</dbReference>
<dbReference type="Pfam" id="PF01259">
    <property type="entry name" value="SAICAR_synt"/>
    <property type="match status" value="1"/>
</dbReference>
<evidence type="ECO:0000256" key="4">
    <source>
        <dbReference type="ARBA" id="ARBA00022741"/>
    </source>
</evidence>
<evidence type="ECO:0000256" key="1">
    <source>
        <dbReference type="ARBA" id="ARBA00004672"/>
    </source>
</evidence>
<dbReference type="EC" id="6.3.2.6" evidence="2"/>
<name>A0A381UI34_9ZZZZ</name>
<keyword evidence="5" id="KW-0658">Purine biosynthesis</keyword>
<keyword evidence="6" id="KW-0067">ATP-binding</keyword>
<evidence type="ECO:0000256" key="2">
    <source>
        <dbReference type="ARBA" id="ARBA00012217"/>
    </source>
</evidence>
<reference evidence="8" key="1">
    <citation type="submission" date="2018-05" db="EMBL/GenBank/DDBJ databases">
        <authorList>
            <person name="Lanie J.A."/>
            <person name="Ng W.-L."/>
            <person name="Kazmierczak K.M."/>
            <person name="Andrzejewski T.M."/>
            <person name="Davidsen T.M."/>
            <person name="Wayne K.J."/>
            <person name="Tettelin H."/>
            <person name="Glass J.I."/>
            <person name="Rusch D."/>
            <person name="Podicherti R."/>
            <person name="Tsui H.-C.T."/>
            <person name="Winkler M.E."/>
        </authorList>
    </citation>
    <scope>NUCLEOTIDE SEQUENCE</scope>
</reference>
<keyword evidence="3" id="KW-0436">Ligase</keyword>
<proteinExistence type="predicted"/>
<dbReference type="GO" id="GO:0009570">
    <property type="term" value="C:chloroplast stroma"/>
    <property type="evidence" value="ECO:0007669"/>
    <property type="project" value="TreeGrafter"/>
</dbReference>
<dbReference type="GO" id="GO:0004639">
    <property type="term" value="F:phosphoribosylaminoimidazolesuccinocarboxamide synthase activity"/>
    <property type="evidence" value="ECO:0007669"/>
    <property type="project" value="UniProtKB-EC"/>
</dbReference>